<reference evidence="8 9" key="1">
    <citation type="submission" date="2017-10" db="EMBL/GenBank/DDBJ databases">
        <title>Sequencing the genomes of 1000 actinobacteria strains.</title>
        <authorList>
            <person name="Klenk H.-P."/>
        </authorList>
    </citation>
    <scope>NUCLEOTIDE SEQUENCE [LARGE SCALE GENOMIC DNA]</scope>
    <source>
        <strain evidence="8 9">DSM 21798</strain>
    </source>
</reference>
<dbReference type="InterPro" id="IPR027469">
    <property type="entry name" value="Cation_efflux_TMD_sf"/>
</dbReference>
<evidence type="ECO:0000256" key="4">
    <source>
        <dbReference type="ARBA" id="ARBA00022989"/>
    </source>
</evidence>
<evidence type="ECO:0000313" key="8">
    <source>
        <dbReference type="EMBL" id="PFG29385.1"/>
    </source>
</evidence>
<evidence type="ECO:0000256" key="5">
    <source>
        <dbReference type="ARBA" id="ARBA00023136"/>
    </source>
</evidence>
<dbReference type="SUPFAM" id="SSF161111">
    <property type="entry name" value="Cation efflux protein transmembrane domain-like"/>
    <property type="match status" value="1"/>
</dbReference>
<dbReference type="GO" id="GO:0008324">
    <property type="term" value="F:monoatomic cation transmembrane transporter activity"/>
    <property type="evidence" value="ECO:0007669"/>
    <property type="project" value="InterPro"/>
</dbReference>
<proteinExistence type="predicted"/>
<dbReference type="Proteomes" id="UP000221369">
    <property type="component" value="Unassembled WGS sequence"/>
</dbReference>
<dbReference type="PANTHER" id="PTHR43840">
    <property type="entry name" value="MITOCHONDRIAL METAL TRANSPORTER 1-RELATED"/>
    <property type="match status" value="1"/>
</dbReference>
<keyword evidence="5 6" id="KW-0472">Membrane</keyword>
<keyword evidence="9" id="KW-1185">Reference proteome</keyword>
<accession>A0A2A9DTB2</accession>
<dbReference type="Gene3D" id="1.20.1510.10">
    <property type="entry name" value="Cation efflux protein transmembrane domain"/>
    <property type="match status" value="1"/>
</dbReference>
<evidence type="ECO:0000256" key="2">
    <source>
        <dbReference type="ARBA" id="ARBA00022448"/>
    </source>
</evidence>
<keyword evidence="4 6" id="KW-1133">Transmembrane helix</keyword>
<gene>
    <name evidence="8" type="ORF">ATJ78_0290</name>
</gene>
<evidence type="ECO:0000256" key="6">
    <source>
        <dbReference type="SAM" id="Phobius"/>
    </source>
</evidence>
<keyword evidence="3 6" id="KW-0812">Transmembrane</keyword>
<dbReference type="InterPro" id="IPR050291">
    <property type="entry name" value="CDF_Transporter"/>
</dbReference>
<keyword evidence="2" id="KW-0813">Transport</keyword>
<protein>
    <submittedName>
        <fullName evidence="8">Cation diffusion facilitator family transporter</fullName>
    </submittedName>
</protein>
<feature type="transmembrane region" description="Helical" evidence="6">
    <location>
        <begin position="21"/>
        <end position="44"/>
    </location>
</feature>
<dbReference type="GO" id="GO:0016020">
    <property type="term" value="C:membrane"/>
    <property type="evidence" value="ECO:0007669"/>
    <property type="project" value="UniProtKB-SubCell"/>
</dbReference>
<dbReference type="RefSeq" id="WP_098405973.1">
    <property type="nucleotide sequence ID" value="NZ_PDJE01000001.1"/>
</dbReference>
<feature type="domain" description="Cation efflux protein transmembrane" evidence="7">
    <location>
        <begin position="28"/>
        <end position="227"/>
    </location>
</feature>
<evidence type="ECO:0000256" key="3">
    <source>
        <dbReference type="ARBA" id="ARBA00022692"/>
    </source>
</evidence>
<organism evidence="8 9">
    <name type="scientific">Paramicrobacterium agarici</name>
    <dbReference type="NCBI Taxonomy" id="630514"/>
    <lineage>
        <taxon>Bacteria</taxon>
        <taxon>Bacillati</taxon>
        <taxon>Actinomycetota</taxon>
        <taxon>Actinomycetes</taxon>
        <taxon>Micrococcales</taxon>
        <taxon>Microbacteriaceae</taxon>
        <taxon>Paramicrobacterium</taxon>
    </lineage>
</organism>
<evidence type="ECO:0000256" key="1">
    <source>
        <dbReference type="ARBA" id="ARBA00004141"/>
    </source>
</evidence>
<comment type="subcellular location">
    <subcellularLocation>
        <location evidence="1">Membrane</location>
        <topology evidence="1">Multi-pass membrane protein</topology>
    </subcellularLocation>
</comment>
<feature type="transmembrane region" description="Helical" evidence="6">
    <location>
        <begin position="132"/>
        <end position="152"/>
    </location>
</feature>
<evidence type="ECO:0000313" key="9">
    <source>
        <dbReference type="Proteomes" id="UP000221369"/>
    </source>
</evidence>
<comment type="caution">
    <text evidence="8">The sequence shown here is derived from an EMBL/GenBank/DDBJ whole genome shotgun (WGS) entry which is preliminary data.</text>
</comment>
<feature type="transmembrane region" description="Helical" evidence="6">
    <location>
        <begin position="93"/>
        <end position="112"/>
    </location>
</feature>
<name>A0A2A9DTB2_9MICO</name>
<evidence type="ECO:0000259" key="7">
    <source>
        <dbReference type="Pfam" id="PF01545"/>
    </source>
</evidence>
<dbReference type="InterPro" id="IPR058533">
    <property type="entry name" value="Cation_efflux_TM"/>
</dbReference>
<dbReference type="AlphaFoldDB" id="A0A2A9DTB2"/>
<feature type="transmembrane region" description="Helical" evidence="6">
    <location>
        <begin position="56"/>
        <end position="73"/>
    </location>
</feature>
<dbReference type="PANTHER" id="PTHR43840:SF15">
    <property type="entry name" value="MITOCHONDRIAL METAL TRANSPORTER 1-RELATED"/>
    <property type="match status" value="1"/>
</dbReference>
<dbReference type="EMBL" id="PDJE01000001">
    <property type="protein sequence ID" value="PFG29385.1"/>
    <property type="molecule type" value="Genomic_DNA"/>
</dbReference>
<sequence>MIPPIDQKLPQEQQEALRKAIWLEWATIAYAVFTITIVFFVLGNSQAMKTAWIEDMISTTPQLAFLVAISIVAKKPTRKHPYGFHRAMEVGHLVAGVALGIVGLILIVDATTGLVKQEHPTIGTVNLWGNTIWLGWLMMIVMALIAAPPVLLGRAKMKVAGPLHNKLLFADADMAKADWTTNVGSIVGVAGIGVGIWWMDSAAAIFISIGILWDGIKNTRASILDLVDQRATTFDQKQVHPLVDKVHDYLGSLSWVTDVGSRVRDEGQVFHVEAFVVPRRGKVTTELLRAARVECMRLDWKLQDVAIIPVPEIPRTAMRDRDGASP</sequence>
<dbReference type="Pfam" id="PF01545">
    <property type="entry name" value="Cation_efflux"/>
    <property type="match status" value="1"/>
</dbReference>